<evidence type="ECO:0000313" key="2">
    <source>
        <dbReference type="Proteomes" id="UP001443914"/>
    </source>
</evidence>
<evidence type="ECO:0000313" key="1">
    <source>
        <dbReference type="EMBL" id="KAK9756133.1"/>
    </source>
</evidence>
<proteinExistence type="predicted"/>
<dbReference type="EMBL" id="JBDFQZ010000001">
    <property type="protein sequence ID" value="KAK9756133.1"/>
    <property type="molecule type" value="Genomic_DNA"/>
</dbReference>
<dbReference type="AlphaFoldDB" id="A0AAW1NDQ5"/>
<sequence>MCDRDVCKNSEITAGGEKIGLDHFKPIRPLGCGDTGRLAANVEERNKLPRRLSSVPISPSICAHDDLTTENKWRGATSFFEVDEVTGGDAAEVAGRNKN</sequence>
<gene>
    <name evidence="1" type="ORF">RND81_01G075800</name>
</gene>
<reference evidence="1" key="1">
    <citation type="submission" date="2024-03" db="EMBL/GenBank/DDBJ databases">
        <title>WGS assembly of Saponaria officinalis var. Norfolk2.</title>
        <authorList>
            <person name="Jenkins J."/>
            <person name="Shu S."/>
            <person name="Grimwood J."/>
            <person name="Barry K."/>
            <person name="Goodstein D."/>
            <person name="Schmutz J."/>
            <person name="Leebens-Mack J."/>
            <person name="Osbourn A."/>
        </authorList>
    </citation>
    <scope>NUCLEOTIDE SEQUENCE [LARGE SCALE GENOMIC DNA]</scope>
    <source>
        <strain evidence="1">JIC</strain>
    </source>
</reference>
<name>A0AAW1NDQ5_SAPOF</name>
<comment type="caution">
    <text evidence="1">The sequence shown here is derived from an EMBL/GenBank/DDBJ whole genome shotgun (WGS) entry which is preliminary data.</text>
</comment>
<organism evidence="1 2">
    <name type="scientific">Saponaria officinalis</name>
    <name type="common">Common soapwort</name>
    <name type="synonym">Lychnis saponaria</name>
    <dbReference type="NCBI Taxonomy" id="3572"/>
    <lineage>
        <taxon>Eukaryota</taxon>
        <taxon>Viridiplantae</taxon>
        <taxon>Streptophyta</taxon>
        <taxon>Embryophyta</taxon>
        <taxon>Tracheophyta</taxon>
        <taxon>Spermatophyta</taxon>
        <taxon>Magnoliopsida</taxon>
        <taxon>eudicotyledons</taxon>
        <taxon>Gunneridae</taxon>
        <taxon>Pentapetalae</taxon>
        <taxon>Caryophyllales</taxon>
        <taxon>Caryophyllaceae</taxon>
        <taxon>Caryophylleae</taxon>
        <taxon>Saponaria</taxon>
    </lineage>
</organism>
<dbReference type="Proteomes" id="UP001443914">
    <property type="component" value="Unassembled WGS sequence"/>
</dbReference>
<protein>
    <submittedName>
        <fullName evidence="1">Uncharacterized protein</fullName>
    </submittedName>
</protein>
<accession>A0AAW1NDQ5</accession>
<keyword evidence="2" id="KW-1185">Reference proteome</keyword>